<evidence type="ECO:0000256" key="14">
    <source>
        <dbReference type="SAM" id="Phobius"/>
    </source>
</evidence>
<reference evidence="16" key="1">
    <citation type="submission" date="2023-11" db="EMBL/GenBank/DDBJ databases">
        <authorList>
            <person name="Alioto T."/>
            <person name="Alioto T."/>
            <person name="Gomez Garrido J."/>
        </authorList>
    </citation>
    <scope>NUCLEOTIDE SEQUENCE</scope>
</reference>
<keyword evidence="9 14" id="KW-1133">Transmembrane helix</keyword>
<feature type="region of interest" description="Disordered" evidence="13">
    <location>
        <begin position="1"/>
        <end position="33"/>
    </location>
</feature>
<dbReference type="EMBL" id="CAVMBE010000040">
    <property type="protein sequence ID" value="CAK4030798.1"/>
    <property type="molecule type" value="Genomic_DNA"/>
</dbReference>
<dbReference type="Proteomes" id="UP001296104">
    <property type="component" value="Unassembled WGS sequence"/>
</dbReference>
<evidence type="ECO:0000256" key="8">
    <source>
        <dbReference type="ARBA" id="ARBA00022949"/>
    </source>
</evidence>
<evidence type="ECO:0000313" key="17">
    <source>
        <dbReference type="Proteomes" id="UP001296104"/>
    </source>
</evidence>
<protein>
    <recommendedName>
        <fullName evidence="5">Vezatin</fullName>
    </recommendedName>
</protein>
<dbReference type="PANTHER" id="PTHR15989">
    <property type="entry name" value="VEZATIN"/>
    <property type="match status" value="1"/>
</dbReference>
<gene>
    <name evidence="16" type="ORF">LECACI_7A005956</name>
</gene>
<dbReference type="GO" id="GO:0005634">
    <property type="term" value="C:nucleus"/>
    <property type="evidence" value="ECO:0007669"/>
    <property type="project" value="UniProtKB-SubCell"/>
</dbReference>
<evidence type="ECO:0000256" key="6">
    <source>
        <dbReference type="ARBA" id="ARBA00022475"/>
    </source>
</evidence>
<feature type="compositionally biased region" description="Low complexity" evidence="13">
    <location>
        <begin position="547"/>
        <end position="561"/>
    </location>
</feature>
<evidence type="ECO:0000256" key="5">
    <source>
        <dbReference type="ARBA" id="ARBA00018125"/>
    </source>
</evidence>
<dbReference type="GO" id="GO:0017022">
    <property type="term" value="F:myosin binding"/>
    <property type="evidence" value="ECO:0007669"/>
    <property type="project" value="InterPro"/>
</dbReference>
<keyword evidence="8" id="KW-0965">Cell junction</keyword>
<feature type="transmembrane region" description="Helical" evidence="14">
    <location>
        <begin position="186"/>
        <end position="205"/>
    </location>
</feature>
<dbReference type="InterPro" id="IPR026859">
    <property type="entry name" value="Myosin-bd"/>
</dbReference>
<evidence type="ECO:0000256" key="10">
    <source>
        <dbReference type="ARBA" id="ARBA00023054"/>
    </source>
</evidence>
<evidence type="ECO:0000256" key="1">
    <source>
        <dbReference type="ARBA" id="ARBA00004123"/>
    </source>
</evidence>
<evidence type="ECO:0000259" key="15">
    <source>
        <dbReference type="Pfam" id="PF12632"/>
    </source>
</evidence>
<name>A0AAI8Z1N9_9PEZI</name>
<comment type="caution">
    <text evidence="16">The sequence shown here is derived from an EMBL/GenBank/DDBJ whole genome shotgun (WGS) entry which is preliminary data.</text>
</comment>
<dbReference type="PANTHER" id="PTHR15989:SF5">
    <property type="entry name" value="VEZATIN"/>
    <property type="match status" value="1"/>
</dbReference>
<evidence type="ECO:0000256" key="7">
    <source>
        <dbReference type="ARBA" id="ARBA00022692"/>
    </source>
</evidence>
<dbReference type="GO" id="GO:0098609">
    <property type="term" value="P:cell-cell adhesion"/>
    <property type="evidence" value="ECO:0007669"/>
    <property type="project" value="InterPro"/>
</dbReference>
<evidence type="ECO:0000256" key="11">
    <source>
        <dbReference type="ARBA" id="ARBA00023136"/>
    </source>
</evidence>
<organism evidence="16 17">
    <name type="scientific">Lecanosticta acicola</name>
    <dbReference type="NCBI Taxonomy" id="111012"/>
    <lineage>
        <taxon>Eukaryota</taxon>
        <taxon>Fungi</taxon>
        <taxon>Dikarya</taxon>
        <taxon>Ascomycota</taxon>
        <taxon>Pezizomycotina</taxon>
        <taxon>Dothideomycetes</taxon>
        <taxon>Dothideomycetidae</taxon>
        <taxon>Mycosphaerellales</taxon>
        <taxon>Mycosphaerellaceae</taxon>
        <taxon>Lecanosticta</taxon>
    </lineage>
</organism>
<dbReference type="AlphaFoldDB" id="A0AAI8Z1N9"/>
<feature type="transmembrane region" description="Helical" evidence="14">
    <location>
        <begin position="154"/>
        <end position="174"/>
    </location>
</feature>
<evidence type="ECO:0000256" key="2">
    <source>
        <dbReference type="ARBA" id="ARBA00004536"/>
    </source>
</evidence>
<proteinExistence type="inferred from homology"/>
<feature type="domain" description="Myosin-binding" evidence="15">
    <location>
        <begin position="164"/>
        <end position="446"/>
    </location>
</feature>
<evidence type="ECO:0000256" key="4">
    <source>
        <dbReference type="ARBA" id="ARBA00007245"/>
    </source>
</evidence>
<comment type="subcellular location">
    <subcellularLocation>
        <location evidence="2">Cell junction</location>
        <location evidence="2">Adherens junction</location>
    </subcellularLocation>
    <subcellularLocation>
        <location evidence="3">Cell membrane</location>
        <topology evidence="3">Multi-pass membrane protein</topology>
    </subcellularLocation>
    <subcellularLocation>
        <location evidence="1">Nucleus</location>
    </subcellularLocation>
</comment>
<evidence type="ECO:0000256" key="9">
    <source>
        <dbReference type="ARBA" id="ARBA00022989"/>
    </source>
</evidence>
<evidence type="ECO:0000256" key="12">
    <source>
        <dbReference type="ARBA" id="ARBA00023242"/>
    </source>
</evidence>
<keyword evidence="11 14" id="KW-0472">Membrane</keyword>
<dbReference type="GO" id="GO:0005886">
    <property type="term" value="C:plasma membrane"/>
    <property type="evidence" value="ECO:0007669"/>
    <property type="project" value="UniProtKB-SubCell"/>
</dbReference>
<keyword evidence="7 14" id="KW-0812">Transmembrane</keyword>
<accession>A0AAI8Z1N9</accession>
<keyword evidence="12" id="KW-0539">Nucleus</keyword>
<dbReference type="InterPro" id="IPR026858">
    <property type="entry name" value="Vezatin"/>
</dbReference>
<comment type="similarity">
    <text evidence="4">Belongs to the vezatin family.</text>
</comment>
<keyword evidence="6" id="KW-1003">Cell membrane</keyword>
<sequence>METVHPDQSPLAAYLEGQGSYESDIDEHDDARPSYTSALDACDPSNPPSFAPSFKLLPKPKVKRPRLPQLQVRQRPQRTLARAHDAWSTVWNSHVGRVDNANFIEHFRYTVVASQLLNEYLDHGAFNPNAHTTTTPGLDGPADASSASATSTSIYGAVATAAVALALVYVIQWARTRRGVSWSKSQIAFVLAVLAVAALVGYQYGRRQWLKSLRRNAVTTASDLTSNWQSFEVSSSSTLSFIQEVELVSKGYRLGTPLPPISRFEDGGSVRRCGRLRKALHKAYSTIIPACIEACTSLGNLIEEDDLDKYFDVYDISSQDAAEAAGVDALSVLEDDPESLKSLRVLSFRAGLLRRVTLCSLMALEADGGKPDIQRWKIATEVMRKVNQVVSASAEKLRQILSELEHFNLPITPVKNSHTPTREKMRSQVRKISALSSGIRGLQAKMQILREETNRSIEQADDLTDLGTTLMAQYESIGADLKELMQAWEAGKQSLQTNISRQERRISMASTASGLRSPVSSLGGLTAVEEVDGSPADALRVLNGDPSSKSSRSSMGTTSQSGDEEMVFEAVAMPKQRPRASTMTREERIAKMHEERERQATLRAKRDENTSMLRELESVINLRPKKTGANGSTRITSV</sequence>
<evidence type="ECO:0000256" key="13">
    <source>
        <dbReference type="SAM" id="MobiDB-lite"/>
    </source>
</evidence>
<keyword evidence="10" id="KW-0175">Coiled coil</keyword>
<evidence type="ECO:0000256" key="3">
    <source>
        <dbReference type="ARBA" id="ARBA00004651"/>
    </source>
</evidence>
<feature type="region of interest" description="Disordered" evidence="13">
    <location>
        <begin position="536"/>
        <end position="564"/>
    </location>
</feature>
<evidence type="ECO:0000313" key="16">
    <source>
        <dbReference type="EMBL" id="CAK4030798.1"/>
    </source>
</evidence>
<dbReference type="Pfam" id="PF12632">
    <property type="entry name" value="Vezatin"/>
    <property type="match status" value="1"/>
</dbReference>
<keyword evidence="17" id="KW-1185">Reference proteome</keyword>